<dbReference type="RefSeq" id="WP_111397357.1">
    <property type="nucleotide sequence ID" value="NZ_QKYU01000006.1"/>
</dbReference>
<accession>A0A2W7J9H5</accession>
<evidence type="ECO:0000313" key="2">
    <source>
        <dbReference type="Proteomes" id="UP000249688"/>
    </source>
</evidence>
<organism evidence="1 2">
    <name type="scientific">Humitalea rosea</name>
    <dbReference type="NCBI Taxonomy" id="990373"/>
    <lineage>
        <taxon>Bacteria</taxon>
        <taxon>Pseudomonadati</taxon>
        <taxon>Pseudomonadota</taxon>
        <taxon>Alphaproteobacteria</taxon>
        <taxon>Acetobacterales</taxon>
        <taxon>Roseomonadaceae</taxon>
        <taxon>Humitalea</taxon>
    </lineage>
</organism>
<comment type="caution">
    <text evidence="1">The sequence shown here is derived from an EMBL/GenBank/DDBJ whole genome shotgun (WGS) entry which is preliminary data.</text>
</comment>
<name>A0A2W7J9H5_9PROT</name>
<reference evidence="1 2" key="1">
    <citation type="submission" date="2018-06" db="EMBL/GenBank/DDBJ databases">
        <title>Genomic Encyclopedia of Archaeal and Bacterial Type Strains, Phase II (KMG-II): from individual species to whole genera.</title>
        <authorList>
            <person name="Goeker M."/>
        </authorList>
    </citation>
    <scope>NUCLEOTIDE SEQUENCE [LARGE SCALE GENOMIC DNA]</scope>
    <source>
        <strain evidence="1 2">DSM 24525</strain>
    </source>
</reference>
<gene>
    <name evidence="1" type="ORF">C8P66_1062</name>
</gene>
<dbReference type="InterPro" id="IPR038765">
    <property type="entry name" value="Papain-like_cys_pep_sf"/>
</dbReference>
<dbReference type="Gene3D" id="3.90.1720.10">
    <property type="entry name" value="endopeptidase domain like (from Nostoc punctiforme)"/>
    <property type="match status" value="1"/>
</dbReference>
<dbReference type="EMBL" id="QKYU01000006">
    <property type="protein sequence ID" value="PZW47999.1"/>
    <property type="molecule type" value="Genomic_DNA"/>
</dbReference>
<evidence type="ECO:0000313" key="1">
    <source>
        <dbReference type="EMBL" id="PZW47999.1"/>
    </source>
</evidence>
<dbReference type="OrthoDB" id="7263176at2"/>
<dbReference type="AlphaFoldDB" id="A0A2W7J9H5"/>
<proteinExistence type="predicted"/>
<protein>
    <recommendedName>
        <fullName evidence="3">Permuted papain-like amidase YaeF/Yiix C92 family enzyme</fullName>
    </recommendedName>
</protein>
<sequence>MPRAQACDIIIDMKPTFGHCGLVTGNFTNRSATMPTGQQVLHAVSEGVIEGPWGNGRAFCFRSSGLSRAEAERIQNVANEIKGAAQYGAARAIFKSWTGSSKFGTGAFERLYKYRTNMQNSQGVLKNVYCSELVVVAYQLGLQINRQHASWIDLDGKHTLPSTLKTWLTGRPTNWTCMGMVTDDTLELSPV</sequence>
<dbReference type="SUPFAM" id="SSF54001">
    <property type="entry name" value="Cysteine proteinases"/>
    <property type="match status" value="1"/>
</dbReference>
<keyword evidence="2" id="KW-1185">Reference proteome</keyword>
<dbReference type="Proteomes" id="UP000249688">
    <property type="component" value="Unassembled WGS sequence"/>
</dbReference>
<evidence type="ECO:0008006" key="3">
    <source>
        <dbReference type="Google" id="ProtNLM"/>
    </source>
</evidence>